<reference evidence="5" key="1">
    <citation type="submission" date="2025-08" db="UniProtKB">
        <authorList>
            <consortium name="Ensembl"/>
        </authorList>
    </citation>
    <scope>IDENTIFICATION</scope>
</reference>
<dbReference type="Ensembl" id="ENSMMMT00000025976.1">
    <property type="protein sequence ID" value="ENSMMMP00000022928.1"/>
    <property type="gene ID" value="ENSMMMG00000020095.1"/>
</dbReference>
<reference evidence="5" key="2">
    <citation type="submission" date="2025-09" db="UniProtKB">
        <authorList>
            <consortium name="Ensembl"/>
        </authorList>
    </citation>
    <scope>IDENTIFICATION</scope>
</reference>
<evidence type="ECO:0000256" key="2">
    <source>
        <dbReference type="ARBA" id="ARBA00022980"/>
    </source>
</evidence>
<sequence length="197" mass="21452">MAAHRGTEKASAEAPRKAPGAPEVLGAADPEAPVGAVLRRLPAMVFLTTRLWLRNRVTDRYFRVQEVLKHARHFRGRKNRCYRLAVRAVTRAFVKCTRARRLKKRILRTVSAPPISSSSWASVSSPSSSSSAAARRSSWLPSSSARPHITPTPILPNSASHLLVLCLAVHCWAARIPGSFAEGLSDTSNCNPPSVSL</sequence>
<dbReference type="Pfam" id="PF00453">
    <property type="entry name" value="Ribosomal_L20"/>
    <property type="match status" value="1"/>
</dbReference>
<dbReference type="GO" id="GO:0003735">
    <property type="term" value="F:structural constituent of ribosome"/>
    <property type="evidence" value="ECO:0007669"/>
    <property type="project" value="InterPro"/>
</dbReference>
<evidence type="ECO:0000256" key="3">
    <source>
        <dbReference type="ARBA" id="ARBA00023274"/>
    </source>
</evidence>
<feature type="region of interest" description="Disordered" evidence="4">
    <location>
        <begin position="1"/>
        <end position="26"/>
    </location>
</feature>
<dbReference type="Proteomes" id="UP000694407">
    <property type="component" value="Unplaced"/>
</dbReference>
<dbReference type="SUPFAM" id="SSF74731">
    <property type="entry name" value="Ribosomal protein L20"/>
    <property type="match status" value="1"/>
</dbReference>
<gene>
    <name evidence="5" type="primary">Mrpl20</name>
</gene>
<evidence type="ECO:0000256" key="1">
    <source>
        <dbReference type="ARBA" id="ARBA00007698"/>
    </source>
</evidence>
<dbReference type="GO" id="GO:0005840">
    <property type="term" value="C:ribosome"/>
    <property type="evidence" value="ECO:0007669"/>
    <property type="project" value="UniProtKB-KW"/>
</dbReference>
<dbReference type="GeneTree" id="ENSGT00960000192403"/>
<dbReference type="Gene3D" id="6.10.160.10">
    <property type="match status" value="1"/>
</dbReference>
<proteinExistence type="inferred from homology"/>
<dbReference type="GO" id="GO:0019843">
    <property type="term" value="F:rRNA binding"/>
    <property type="evidence" value="ECO:0007669"/>
    <property type="project" value="InterPro"/>
</dbReference>
<evidence type="ECO:0000256" key="4">
    <source>
        <dbReference type="SAM" id="MobiDB-lite"/>
    </source>
</evidence>
<dbReference type="AlphaFoldDB" id="A0A8C5ZZW1"/>
<dbReference type="GO" id="GO:1990904">
    <property type="term" value="C:ribonucleoprotein complex"/>
    <property type="evidence" value="ECO:0007669"/>
    <property type="project" value="UniProtKB-KW"/>
</dbReference>
<name>A0A8C5ZZW1_MARMA</name>
<dbReference type="InterPro" id="IPR005813">
    <property type="entry name" value="Ribosomal_bL20"/>
</dbReference>
<evidence type="ECO:0000313" key="6">
    <source>
        <dbReference type="Proteomes" id="UP000694407"/>
    </source>
</evidence>
<dbReference type="PANTHER" id="PTHR10986">
    <property type="entry name" value="39S RIBOSOMAL PROTEIN L20"/>
    <property type="match status" value="1"/>
</dbReference>
<dbReference type="InterPro" id="IPR035566">
    <property type="entry name" value="Ribosomal_protein_bL20_C"/>
</dbReference>
<comment type="similarity">
    <text evidence="1">Belongs to the bacterial ribosomal protein bL20 family.</text>
</comment>
<keyword evidence="6" id="KW-1185">Reference proteome</keyword>
<organism evidence="5 6">
    <name type="scientific">Marmota marmota marmota</name>
    <name type="common">Alpine marmot</name>
    <dbReference type="NCBI Taxonomy" id="9994"/>
    <lineage>
        <taxon>Eukaryota</taxon>
        <taxon>Metazoa</taxon>
        <taxon>Chordata</taxon>
        <taxon>Craniata</taxon>
        <taxon>Vertebrata</taxon>
        <taxon>Euteleostomi</taxon>
        <taxon>Mammalia</taxon>
        <taxon>Eutheria</taxon>
        <taxon>Euarchontoglires</taxon>
        <taxon>Glires</taxon>
        <taxon>Rodentia</taxon>
        <taxon>Sciuromorpha</taxon>
        <taxon>Sciuridae</taxon>
        <taxon>Xerinae</taxon>
        <taxon>Marmotini</taxon>
        <taxon>Marmota</taxon>
    </lineage>
</organism>
<keyword evidence="3" id="KW-0687">Ribonucleoprotein</keyword>
<feature type="compositionally biased region" description="Basic and acidic residues" evidence="4">
    <location>
        <begin position="1"/>
        <end position="16"/>
    </location>
</feature>
<accession>A0A8C5ZZW1</accession>
<protein>
    <submittedName>
        <fullName evidence="5">Uncharacterized protein</fullName>
    </submittedName>
</protein>
<dbReference type="GO" id="GO:0006412">
    <property type="term" value="P:translation"/>
    <property type="evidence" value="ECO:0007669"/>
    <property type="project" value="InterPro"/>
</dbReference>
<keyword evidence="2" id="KW-0689">Ribosomal protein</keyword>
<evidence type="ECO:0000313" key="5">
    <source>
        <dbReference type="Ensembl" id="ENSMMMP00000022928.1"/>
    </source>
</evidence>